<dbReference type="KEGG" id="acru:HHL28_01405"/>
<keyword evidence="6 8" id="KW-1133">Transmembrane helix</keyword>
<evidence type="ECO:0000256" key="3">
    <source>
        <dbReference type="ARBA" id="ARBA00022448"/>
    </source>
</evidence>
<dbReference type="AlphaFoldDB" id="A0A858R3H7"/>
<evidence type="ECO:0000256" key="6">
    <source>
        <dbReference type="ARBA" id="ARBA00022989"/>
    </source>
</evidence>
<sequence length="436" mass="46558">MPLSRKILFLYGLPALPLAALVLPVYVFLHPHYAALGVPLGVLGTVLLLTRLWDAVTDPLVGWLSDRFQTPIGRRKPWMLAGLPLVLAGTWFLLVPPPDVGAGYLLGWSGLLFLGWTLVMVPLTAWGAELSGDYHERTRVSAFREGAAVVGTVTALVLPVALGAGAAGQEGEALRVLALFVLVALPVTMLPALVFVPEPPPLAGPRPRLREGIAVLAGNAPFRRLVLAYVLNGIANGLPSQLFFFFVQFRLVEGERAGPLLLAYFASGLLAVPLWLGLSRRYGKHRTWCAAMIWACGWFAVVPFLGAGDFVPFLVVCIATGAALGADLILPSAMQADVVDADTARTGTARTGLYFALWGLATKLAVALAALGLTAAGLFGFSVQGPNDETALTALTLLYSLVPILFKLGAIALLWHWPLDEAAQVELRRRIAAQRN</sequence>
<evidence type="ECO:0000256" key="5">
    <source>
        <dbReference type="ARBA" id="ARBA00022692"/>
    </source>
</evidence>
<feature type="transmembrane region" description="Helical" evidence="8">
    <location>
        <begin position="106"/>
        <end position="126"/>
    </location>
</feature>
<reference evidence="9" key="1">
    <citation type="submission" date="2020-04" db="EMBL/GenBank/DDBJ databases">
        <title>A desert anoxygenic phototrophic bacterium fixes CO2 using RubisCO under aerobic conditions.</title>
        <authorList>
            <person name="Tang K."/>
        </authorList>
    </citation>
    <scope>NUCLEOTIDE SEQUENCE [LARGE SCALE GENOMIC DNA]</scope>
    <source>
        <strain evidence="9">MIMtkB3</strain>
    </source>
</reference>
<dbReference type="GO" id="GO:0015293">
    <property type="term" value="F:symporter activity"/>
    <property type="evidence" value="ECO:0007669"/>
    <property type="project" value="InterPro"/>
</dbReference>
<dbReference type="PANTHER" id="PTHR11328">
    <property type="entry name" value="MAJOR FACILITATOR SUPERFAMILY DOMAIN-CONTAINING PROTEIN"/>
    <property type="match status" value="1"/>
</dbReference>
<dbReference type="EMBL" id="CP051775">
    <property type="protein sequence ID" value="QJE71944.1"/>
    <property type="molecule type" value="Genomic_DNA"/>
</dbReference>
<keyword evidence="3" id="KW-0813">Transport</keyword>
<protein>
    <submittedName>
        <fullName evidence="9">MFS transporter</fullName>
    </submittedName>
</protein>
<dbReference type="GO" id="GO:0008643">
    <property type="term" value="P:carbohydrate transport"/>
    <property type="evidence" value="ECO:0007669"/>
    <property type="project" value="InterPro"/>
</dbReference>
<dbReference type="Pfam" id="PF13347">
    <property type="entry name" value="MFS_2"/>
    <property type="match status" value="1"/>
</dbReference>
<feature type="transmembrane region" description="Helical" evidence="8">
    <location>
        <begin position="77"/>
        <end position="94"/>
    </location>
</feature>
<feature type="transmembrane region" description="Helical" evidence="8">
    <location>
        <begin position="7"/>
        <end position="27"/>
    </location>
</feature>
<evidence type="ECO:0000256" key="7">
    <source>
        <dbReference type="ARBA" id="ARBA00023136"/>
    </source>
</evidence>
<dbReference type="PANTHER" id="PTHR11328:SF24">
    <property type="entry name" value="MAJOR FACILITATOR SUPERFAMILY (MFS) PROFILE DOMAIN-CONTAINING PROTEIN"/>
    <property type="match status" value="1"/>
</dbReference>
<comment type="subcellular location">
    <subcellularLocation>
        <location evidence="1">Cell membrane</location>
        <topology evidence="1">Multi-pass membrane protein</topology>
    </subcellularLocation>
</comment>
<feature type="transmembrane region" description="Helical" evidence="8">
    <location>
        <begin position="173"/>
        <end position="196"/>
    </location>
</feature>
<accession>A0A858R3H7</accession>
<feature type="transmembrane region" description="Helical" evidence="8">
    <location>
        <begin position="391"/>
        <end position="415"/>
    </location>
</feature>
<gene>
    <name evidence="9" type="ORF">HHL28_01405</name>
</gene>
<evidence type="ECO:0000256" key="8">
    <source>
        <dbReference type="SAM" id="Phobius"/>
    </source>
</evidence>
<dbReference type="Proteomes" id="UP000501891">
    <property type="component" value="Chromosome"/>
</dbReference>
<keyword evidence="10" id="KW-1185">Reference proteome</keyword>
<dbReference type="InterPro" id="IPR036259">
    <property type="entry name" value="MFS_trans_sf"/>
</dbReference>
<dbReference type="InterPro" id="IPR039672">
    <property type="entry name" value="MFS_2"/>
</dbReference>
<feature type="transmembrane region" description="Helical" evidence="8">
    <location>
        <begin position="33"/>
        <end position="56"/>
    </location>
</feature>
<organism evidence="9 10">
    <name type="scientific">Aerophototrophica crusticola</name>
    <dbReference type="NCBI Taxonomy" id="1709002"/>
    <lineage>
        <taxon>Bacteria</taxon>
        <taxon>Pseudomonadati</taxon>
        <taxon>Pseudomonadota</taxon>
        <taxon>Alphaproteobacteria</taxon>
        <taxon>Rhodospirillales</taxon>
        <taxon>Rhodospirillaceae</taxon>
        <taxon>Aerophototrophica</taxon>
    </lineage>
</organism>
<dbReference type="Gene3D" id="1.20.1250.20">
    <property type="entry name" value="MFS general substrate transporter like domains"/>
    <property type="match status" value="2"/>
</dbReference>
<evidence type="ECO:0000256" key="4">
    <source>
        <dbReference type="ARBA" id="ARBA00022475"/>
    </source>
</evidence>
<feature type="transmembrane region" description="Helical" evidence="8">
    <location>
        <begin position="147"/>
        <end position="167"/>
    </location>
</feature>
<feature type="transmembrane region" description="Helical" evidence="8">
    <location>
        <begin position="351"/>
        <end position="379"/>
    </location>
</feature>
<comment type="similarity">
    <text evidence="2">Belongs to the sodium:galactoside symporter (TC 2.A.2) family.</text>
</comment>
<dbReference type="InterPro" id="IPR018043">
    <property type="entry name" value="Na/Gal_symport_CS"/>
</dbReference>
<name>A0A858R3H7_9PROT</name>
<dbReference type="GO" id="GO:0006814">
    <property type="term" value="P:sodium ion transport"/>
    <property type="evidence" value="ECO:0007669"/>
    <property type="project" value="InterPro"/>
</dbReference>
<evidence type="ECO:0000313" key="10">
    <source>
        <dbReference type="Proteomes" id="UP000501891"/>
    </source>
</evidence>
<evidence type="ECO:0000256" key="2">
    <source>
        <dbReference type="ARBA" id="ARBA00009617"/>
    </source>
</evidence>
<feature type="transmembrane region" description="Helical" evidence="8">
    <location>
        <begin position="311"/>
        <end position="330"/>
    </location>
</feature>
<proteinExistence type="inferred from homology"/>
<feature type="transmembrane region" description="Helical" evidence="8">
    <location>
        <begin position="226"/>
        <end position="251"/>
    </location>
</feature>
<feature type="transmembrane region" description="Helical" evidence="8">
    <location>
        <begin position="257"/>
        <end position="276"/>
    </location>
</feature>
<keyword evidence="7 8" id="KW-0472">Membrane</keyword>
<dbReference type="PROSITE" id="PS00872">
    <property type="entry name" value="NA_GALACTOSIDE_SYMP"/>
    <property type="match status" value="1"/>
</dbReference>
<dbReference type="GO" id="GO:0005886">
    <property type="term" value="C:plasma membrane"/>
    <property type="evidence" value="ECO:0007669"/>
    <property type="project" value="UniProtKB-SubCell"/>
</dbReference>
<evidence type="ECO:0000256" key="1">
    <source>
        <dbReference type="ARBA" id="ARBA00004651"/>
    </source>
</evidence>
<evidence type="ECO:0000313" key="9">
    <source>
        <dbReference type="EMBL" id="QJE71944.1"/>
    </source>
</evidence>
<keyword evidence="4" id="KW-1003">Cell membrane</keyword>
<dbReference type="SUPFAM" id="SSF103473">
    <property type="entry name" value="MFS general substrate transporter"/>
    <property type="match status" value="1"/>
</dbReference>
<feature type="transmembrane region" description="Helical" evidence="8">
    <location>
        <begin position="288"/>
        <end position="305"/>
    </location>
</feature>
<keyword evidence="5 8" id="KW-0812">Transmembrane</keyword>